<dbReference type="PANTHER" id="PTHR42715">
    <property type="entry name" value="BETA-GLUCOSIDASE"/>
    <property type="match status" value="1"/>
</dbReference>
<organism evidence="7 8">
    <name type="scientific">Usitatibacter palustris</name>
    <dbReference type="NCBI Taxonomy" id="2732487"/>
    <lineage>
        <taxon>Bacteria</taxon>
        <taxon>Pseudomonadati</taxon>
        <taxon>Pseudomonadota</taxon>
        <taxon>Betaproteobacteria</taxon>
        <taxon>Nitrosomonadales</taxon>
        <taxon>Usitatibacteraceae</taxon>
        <taxon>Usitatibacter</taxon>
    </lineage>
</organism>
<evidence type="ECO:0000256" key="5">
    <source>
        <dbReference type="ARBA" id="ARBA00032594"/>
    </source>
</evidence>
<dbReference type="Pfam" id="PF14310">
    <property type="entry name" value="Fn3-like"/>
    <property type="match status" value="1"/>
</dbReference>
<dbReference type="InterPro" id="IPR050288">
    <property type="entry name" value="Cellulose_deg_GH3"/>
</dbReference>
<dbReference type="FunFam" id="2.60.40.10:FF:000495">
    <property type="entry name" value="Periplasmic beta-glucosidase"/>
    <property type="match status" value="1"/>
</dbReference>
<evidence type="ECO:0000313" key="7">
    <source>
        <dbReference type="EMBL" id="QJR15244.1"/>
    </source>
</evidence>
<dbReference type="PANTHER" id="PTHR42715:SF10">
    <property type="entry name" value="BETA-GLUCOSIDASE"/>
    <property type="match status" value="1"/>
</dbReference>
<dbReference type="SUPFAM" id="SSF52279">
    <property type="entry name" value="Beta-D-glucan exohydrolase, C-terminal domain"/>
    <property type="match status" value="1"/>
</dbReference>
<dbReference type="Gene3D" id="2.60.40.10">
    <property type="entry name" value="Immunoglobulins"/>
    <property type="match status" value="1"/>
</dbReference>
<name>A0A6M4HA21_9PROT</name>
<evidence type="ECO:0000256" key="1">
    <source>
        <dbReference type="ARBA" id="ARBA00005336"/>
    </source>
</evidence>
<evidence type="ECO:0000256" key="2">
    <source>
        <dbReference type="ARBA" id="ARBA00022801"/>
    </source>
</evidence>
<dbReference type="KEGG" id="upl:DSM104440_02061"/>
<dbReference type="InterPro" id="IPR036881">
    <property type="entry name" value="Glyco_hydro_3_C_sf"/>
</dbReference>
<dbReference type="Proteomes" id="UP000503096">
    <property type="component" value="Chromosome"/>
</dbReference>
<dbReference type="PRINTS" id="PR00133">
    <property type="entry name" value="GLHYDRLASE3"/>
</dbReference>
<evidence type="ECO:0000313" key="8">
    <source>
        <dbReference type="Proteomes" id="UP000503096"/>
    </source>
</evidence>
<accession>A0A6M4HA21</accession>
<dbReference type="GO" id="GO:0005975">
    <property type="term" value="P:carbohydrate metabolic process"/>
    <property type="evidence" value="ECO:0007669"/>
    <property type="project" value="InterPro"/>
</dbReference>
<dbReference type="InterPro" id="IPR013783">
    <property type="entry name" value="Ig-like_fold"/>
</dbReference>
<dbReference type="InterPro" id="IPR026891">
    <property type="entry name" value="Fn3-like"/>
</dbReference>
<keyword evidence="2 7" id="KW-0378">Hydrolase</keyword>
<dbReference type="AlphaFoldDB" id="A0A6M4HA21"/>
<keyword evidence="8" id="KW-1185">Reference proteome</keyword>
<dbReference type="EMBL" id="CP053073">
    <property type="protein sequence ID" value="QJR15244.1"/>
    <property type="molecule type" value="Genomic_DNA"/>
</dbReference>
<dbReference type="SUPFAM" id="SSF51445">
    <property type="entry name" value="(Trans)glycosidases"/>
    <property type="match status" value="1"/>
</dbReference>
<dbReference type="InParanoid" id="A0A6M4HA21"/>
<dbReference type="Gene3D" id="3.40.50.1700">
    <property type="entry name" value="Glycoside hydrolase family 3 C-terminal domain"/>
    <property type="match status" value="2"/>
</dbReference>
<dbReference type="InterPro" id="IPR001764">
    <property type="entry name" value="Glyco_hydro_3_N"/>
</dbReference>
<keyword evidence="7" id="KW-0326">Glycosidase</keyword>
<dbReference type="Pfam" id="PF01915">
    <property type="entry name" value="Glyco_hydro_3_C"/>
    <property type="match status" value="1"/>
</dbReference>
<dbReference type="SMART" id="SM01217">
    <property type="entry name" value="Fn3_like"/>
    <property type="match status" value="1"/>
</dbReference>
<comment type="similarity">
    <text evidence="1">Belongs to the glycosyl hydrolase 3 family.</text>
</comment>
<evidence type="ECO:0000259" key="6">
    <source>
        <dbReference type="SMART" id="SM01217"/>
    </source>
</evidence>
<dbReference type="InterPro" id="IPR017853">
    <property type="entry name" value="GH"/>
</dbReference>
<feature type="domain" description="Fibronectin type III-like" evidence="6">
    <location>
        <begin position="529"/>
        <end position="598"/>
    </location>
</feature>
<evidence type="ECO:0000256" key="3">
    <source>
        <dbReference type="ARBA" id="ARBA00031448"/>
    </source>
</evidence>
<reference evidence="7 8" key="1">
    <citation type="submission" date="2020-04" db="EMBL/GenBank/DDBJ databases">
        <title>Usitatibacter rugosus gen. nov., sp. nov. and Usitatibacter palustris sp. nov., novel members of Usitatibacteraceae fam. nov. within the order Nitrosomonadales isolated from soil.</title>
        <authorList>
            <person name="Huber K.J."/>
            <person name="Neumann-Schaal M."/>
            <person name="Geppert A."/>
            <person name="Luckner M."/>
            <person name="Wanner G."/>
            <person name="Overmann J."/>
        </authorList>
    </citation>
    <scope>NUCLEOTIDE SEQUENCE [LARGE SCALE GENOMIC DNA]</scope>
    <source>
        <strain evidence="7 8">Swamp67</strain>
    </source>
</reference>
<dbReference type="InterPro" id="IPR002772">
    <property type="entry name" value="Glyco_hydro_3_C"/>
</dbReference>
<gene>
    <name evidence="7" type="ORF">DSM104440_02061</name>
</gene>
<proteinExistence type="inferred from homology"/>
<evidence type="ECO:0000256" key="4">
    <source>
        <dbReference type="ARBA" id="ARBA00032194"/>
    </source>
</evidence>
<sequence>MSVERRVADLLARMTTEEKIAELHRGIRPLASGSRKSDSRLGIPTLFHESGTPKGGATPFPQGIALAASWDPAGVRDVHAAIARQARTRGATVVSAPSLDVVRDPRRGRIEQTFGEDAFLVTEMGIAALEGLQGMGSVLNADKVIAAAGHFAGHGVPMQGEAISPAPLSRRELRDFFFPPFEQAVQRGGLSIITASRSEIDAVPSHADAWLLRGILRDEWKYNGLVMAAPGGVADLQAPYGVAADPTSAARLAFNAGVDASEGFSALKAGDVDAARLDAAVARVLTLKFKAGLFDKPALRSKAVALDDTVALKAAQRAIVLLKNDGVLPLAQGRVAIVTADRGLAAALRTGARGRVEVTAATKLADAAAQATHIVLVLGDATAKDLDAAMDAAAARGKPIVVVLTGSRPMATVKMASQASAIVGAWSLGAQGGKAIADALLGDINPGGKLPVSIARSDGQLPTYHDWKPSARRGYLFDSTEPLFAFGWGFSYSTFEVSAPRLSAKSMATDGSVEVSVDVRNNGRRAGDEVVQLYVRDTLSTVTRPVQMLRGFERVTLAPGEQRTVRFTLPARSLALWNEQMQRVVEPGEFEVLAGANSLQLQSATLTVLGKP</sequence>
<dbReference type="InterPro" id="IPR036962">
    <property type="entry name" value="Glyco_hydro_3_N_sf"/>
</dbReference>
<dbReference type="GO" id="GO:0008422">
    <property type="term" value="F:beta-glucosidase activity"/>
    <property type="evidence" value="ECO:0007669"/>
    <property type="project" value="UniProtKB-ARBA"/>
</dbReference>
<dbReference type="Gene3D" id="3.20.20.300">
    <property type="entry name" value="Glycoside hydrolase, family 3, N-terminal domain"/>
    <property type="match status" value="1"/>
</dbReference>
<dbReference type="Pfam" id="PF00933">
    <property type="entry name" value="Glyco_hydro_3"/>
    <property type="match status" value="1"/>
</dbReference>
<protein>
    <recommendedName>
        <fullName evidence="5">Beta-D-glucoside glucohydrolase</fullName>
    </recommendedName>
    <alternativeName>
        <fullName evidence="3">Cellobiase</fullName>
    </alternativeName>
    <alternativeName>
        <fullName evidence="4">Gentiobiase</fullName>
    </alternativeName>
</protein>